<dbReference type="OrthoDB" id="21221at2759"/>
<dbReference type="PANTHER" id="PTHR12378:SF7">
    <property type="entry name" value="DESUMOYLATING ISOPEPTIDASE 1"/>
    <property type="match status" value="1"/>
</dbReference>
<feature type="domain" description="PPPDE" evidence="5">
    <location>
        <begin position="7"/>
        <end position="166"/>
    </location>
</feature>
<proteinExistence type="inferred from homology"/>
<dbReference type="InterPro" id="IPR008580">
    <property type="entry name" value="PPPDE_dom"/>
</dbReference>
<organism evidence="6 7">
    <name type="scientific">Perkinsus olseni</name>
    <name type="common">Perkinsus atlanticus</name>
    <dbReference type="NCBI Taxonomy" id="32597"/>
    <lineage>
        <taxon>Eukaryota</taxon>
        <taxon>Sar</taxon>
        <taxon>Alveolata</taxon>
        <taxon>Perkinsozoa</taxon>
        <taxon>Perkinsea</taxon>
        <taxon>Perkinsida</taxon>
        <taxon>Perkinsidae</taxon>
        <taxon>Perkinsus</taxon>
    </lineage>
</organism>
<dbReference type="InterPro" id="IPR042266">
    <property type="entry name" value="PPPDE_sf"/>
</dbReference>
<dbReference type="Gene3D" id="3.90.1720.30">
    <property type="entry name" value="PPPDE domains"/>
    <property type="match status" value="2"/>
</dbReference>
<evidence type="ECO:0000313" key="6">
    <source>
        <dbReference type="EMBL" id="KAF4682922.1"/>
    </source>
</evidence>
<evidence type="ECO:0000259" key="5">
    <source>
        <dbReference type="PROSITE" id="PS51858"/>
    </source>
</evidence>
<sequence length="474" mass="51234">MASTSGVKVQAHLYDLSQGMARQMSPMILGKQIEGIWHTGVVVFGLEYYYGGGICVSPPPAVPGMPYQTIDLGFTHKTRDQLNAYLQSIWNRWIVEAKGVPAIVPPALCSNPNYRCTLSTMDRQCCLCVKLFAFLLDGQGLPSYIVDLPNEALSSPMGVMLRPMIENMEAQMRQSINPTNIGDAPAAPQLAQSTGNGSSSSAEPAPSVPAKAESEAPAKLDFTPHRLPKDSRMLNLAVAKLSKLGISNVDSITHAVTEGAISDESTATMNVILDATAQYEPGSFSNYVLAVGALVRNWLTIPGAEKASNLAAWLNKSADAFEDMNNAVRAMLLTAVMNISNATNQLDAELASIAQHAVSWATNGDSVPISARKLCYEFAANTLYSLKADTPMEGSEVLSDLTLSLYGEILSDSDNSCTSARLEAARIGLERLPHLREFLKDLSIDFLDLDDDAVGKLDKTSQEHVEIIRFYLRV</sequence>
<dbReference type="Pfam" id="PF05903">
    <property type="entry name" value="Peptidase_C97"/>
    <property type="match status" value="1"/>
</dbReference>
<name>A0A7J6NG96_PEROL</name>
<evidence type="ECO:0000256" key="3">
    <source>
        <dbReference type="ARBA" id="ARBA00022801"/>
    </source>
</evidence>
<dbReference type="GO" id="GO:0070646">
    <property type="term" value="P:protein modification by small protein removal"/>
    <property type="evidence" value="ECO:0007669"/>
    <property type="project" value="TreeGrafter"/>
</dbReference>
<dbReference type="Proteomes" id="UP000541610">
    <property type="component" value="Unassembled WGS sequence"/>
</dbReference>
<feature type="region of interest" description="Disordered" evidence="4">
    <location>
        <begin position="177"/>
        <end position="226"/>
    </location>
</feature>
<dbReference type="GO" id="GO:0006508">
    <property type="term" value="P:proteolysis"/>
    <property type="evidence" value="ECO:0007669"/>
    <property type="project" value="UniProtKB-KW"/>
</dbReference>
<dbReference type="AlphaFoldDB" id="A0A7J6NG96"/>
<gene>
    <name evidence="6" type="ORF">FOZ60_009827</name>
</gene>
<dbReference type="PANTHER" id="PTHR12378">
    <property type="entry name" value="DESUMOYLATING ISOPEPTIDASE"/>
    <property type="match status" value="1"/>
</dbReference>
<protein>
    <recommendedName>
        <fullName evidence="5">PPPDE domain-containing protein</fullName>
    </recommendedName>
</protein>
<keyword evidence="3" id="KW-0378">Hydrolase</keyword>
<accession>A0A7J6NG96</accession>
<dbReference type="SMART" id="SM01179">
    <property type="entry name" value="DUF862"/>
    <property type="match status" value="1"/>
</dbReference>
<dbReference type="PROSITE" id="PS51858">
    <property type="entry name" value="PPPDE"/>
    <property type="match status" value="1"/>
</dbReference>
<comment type="similarity">
    <text evidence="1">Belongs to the DeSI family.</text>
</comment>
<evidence type="ECO:0000256" key="2">
    <source>
        <dbReference type="ARBA" id="ARBA00022670"/>
    </source>
</evidence>
<reference evidence="6 7" key="1">
    <citation type="submission" date="2020-04" db="EMBL/GenBank/DDBJ databases">
        <title>Perkinsus olseni comparative genomics.</title>
        <authorList>
            <person name="Bogema D.R."/>
        </authorList>
    </citation>
    <scope>NUCLEOTIDE SEQUENCE [LARGE SCALE GENOMIC DNA]</scope>
    <source>
        <strain evidence="6">00978-12</strain>
    </source>
</reference>
<dbReference type="GO" id="GO:0008233">
    <property type="term" value="F:peptidase activity"/>
    <property type="evidence" value="ECO:0007669"/>
    <property type="project" value="UniProtKB-KW"/>
</dbReference>
<comment type="caution">
    <text evidence="6">The sequence shown here is derived from an EMBL/GenBank/DDBJ whole genome shotgun (WGS) entry which is preliminary data.</text>
</comment>
<dbReference type="EMBL" id="JABANP010000399">
    <property type="protein sequence ID" value="KAF4682922.1"/>
    <property type="molecule type" value="Genomic_DNA"/>
</dbReference>
<evidence type="ECO:0000256" key="1">
    <source>
        <dbReference type="ARBA" id="ARBA00008140"/>
    </source>
</evidence>
<evidence type="ECO:0000313" key="7">
    <source>
        <dbReference type="Proteomes" id="UP000541610"/>
    </source>
</evidence>
<feature type="compositionally biased region" description="Low complexity" evidence="4">
    <location>
        <begin position="198"/>
        <end position="211"/>
    </location>
</feature>
<evidence type="ECO:0000256" key="4">
    <source>
        <dbReference type="SAM" id="MobiDB-lite"/>
    </source>
</evidence>
<feature type="compositionally biased region" description="Basic and acidic residues" evidence="4">
    <location>
        <begin position="212"/>
        <end position="226"/>
    </location>
</feature>
<keyword evidence="2" id="KW-0645">Protease</keyword>